<proteinExistence type="predicted"/>
<protein>
    <submittedName>
        <fullName evidence="2">Glycosyltransferase family 2 protein</fullName>
    </submittedName>
</protein>
<dbReference type="Gene3D" id="1.25.40.10">
    <property type="entry name" value="Tetratricopeptide repeat domain"/>
    <property type="match status" value="2"/>
</dbReference>
<dbReference type="InterPro" id="IPR029044">
    <property type="entry name" value="Nucleotide-diphossugar_trans"/>
</dbReference>
<dbReference type="InterPro" id="IPR001173">
    <property type="entry name" value="Glyco_trans_2-like"/>
</dbReference>
<feature type="domain" description="Glycosyltransferase 2-like" evidence="1">
    <location>
        <begin position="107"/>
        <end position="197"/>
    </location>
</feature>
<evidence type="ECO:0000259" key="1">
    <source>
        <dbReference type="Pfam" id="PF00535"/>
    </source>
</evidence>
<dbReference type="PANTHER" id="PTHR43630">
    <property type="entry name" value="POLY-BETA-1,6-N-ACETYL-D-GLUCOSAMINE SYNTHASE"/>
    <property type="match status" value="1"/>
</dbReference>
<dbReference type="Pfam" id="PF00535">
    <property type="entry name" value="Glycos_transf_2"/>
    <property type="match status" value="1"/>
</dbReference>
<keyword evidence="3" id="KW-1185">Reference proteome</keyword>
<evidence type="ECO:0000313" key="2">
    <source>
        <dbReference type="EMBL" id="QHW31313.1"/>
    </source>
</evidence>
<gene>
    <name evidence="2" type="ORF">GZH47_10895</name>
</gene>
<accession>A0A6C0P072</accession>
<name>A0A6C0P072_9BACL</name>
<keyword evidence="2" id="KW-0808">Transferase</keyword>
<dbReference type="SUPFAM" id="SSF48452">
    <property type="entry name" value="TPR-like"/>
    <property type="match status" value="2"/>
</dbReference>
<dbReference type="InterPro" id="IPR011990">
    <property type="entry name" value="TPR-like_helical_dom_sf"/>
</dbReference>
<dbReference type="GO" id="GO:0016740">
    <property type="term" value="F:transferase activity"/>
    <property type="evidence" value="ECO:0007669"/>
    <property type="project" value="UniProtKB-KW"/>
</dbReference>
<dbReference type="AlphaFoldDB" id="A0A6C0P072"/>
<dbReference type="RefSeq" id="WP_162640121.1">
    <property type="nucleotide sequence ID" value="NZ_CP048286.1"/>
</dbReference>
<dbReference type="Proteomes" id="UP000479114">
    <property type="component" value="Chromosome"/>
</dbReference>
<evidence type="ECO:0000313" key="3">
    <source>
        <dbReference type="Proteomes" id="UP000479114"/>
    </source>
</evidence>
<dbReference type="Gene3D" id="3.90.550.10">
    <property type="entry name" value="Spore Coat Polysaccharide Biosynthesis Protein SpsA, Chain A"/>
    <property type="match status" value="1"/>
</dbReference>
<reference evidence="2 3" key="1">
    <citation type="submission" date="2020-02" db="EMBL/GenBank/DDBJ databases">
        <title>Paenibacillus sp. nov., isolated from rhizosphere soil of tomato.</title>
        <authorList>
            <person name="Weon H.-Y."/>
            <person name="Lee S.A."/>
        </authorList>
    </citation>
    <scope>NUCLEOTIDE SEQUENCE [LARGE SCALE GENOMIC DNA]</scope>
    <source>
        <strain evidence="2 3">14171R-81</strain>
    </source>
</reference>
<dbReference type="CDD" id="cd02511">
    <property type="entry name" value="Beta4Glucosyltransferase"/>
    <property type="match status" value="1"/>
</dbReference>
<dbReference type="EMBL" id="CP048286">
    <property type="protein sequence ID" value="QHW31313.1"/>
    <property type="molecule type" value="Genomic_DNA"/>
</dbReference>
<dbReference type="SUPFAM" id="SSF53448">
    <property type="entry name" value="Nucleotide-diphospho-sugar transferases"/>
    <property type="match status" value="1"/>
</dbReference>
<dbReference type="KEGG" id="prz:GZH47_10895"/>
<dbReference type="PANTHER" id="PTHR43630:SF2">
    <property type="entry name" value="GLYCOSYLTRANSFERASE"/>
    <property type="match status" value="1"/>
</dbReference>
<organism evidence="2 3">
    <name type="scientific">Paenibacillus rhizovicinus</name>
    <dbReference type="NCBI Taxonomy" id="2704463"/>
    <lineage>
        <taxon>Bacteria</taxon>
        <taxon>Bacillati</taxon>
        <taxon>Bacillota</taxon>
        <taxon>Bacilli</taxon>
        <taxon>Bacillales</taxon>
        <taxon>Paenibacillaceae</taxon>
        <taxon>Paenibacillus</taxon>
    </lineage>
</organism>
<sequence>MKMEVRSDAIRQALQEGRYDEAEKLATLKIKAGPLAPQSWVFLGEALMHGGFAGAARGAFDRAALLDPQAQWMPDVEKALAARPAGPVRIDIGRLLAPPAVVTVAAVIMTRNEARCIARCIASLADAADEIIVVDSDSTDDTVEIASRFPGVKILRGVTLQDDFAGKRNAVLPHIQSDWVLWVDADEWLLPEDAAAVREAAGIYNDAREHVVLNISQVNHVRGRQSTDFGVPRLFPLRRGLRYYGRVHEQVIIDGRDAYDESVLRRNVRIRLHHDGYEPERMASKGTVARNLKLLVRMIEEEPGNPGWLLYYARESMAAGEIANAKEALLRADAAAESTPGFGRRLQICMLLHRIYMSERAFLEAERACRKALRLQPDYPDALYHLAEAQLALAAETLREAQRHAEAAKSAFRAYRGTVSADETIADWKADLLLADLTLMRGNQGEAKAQYEALFARHPELAERRVKRGAKPRE</sequence>